<feature type="compositionally biased region" description="Basic residues" evidence="1">
    <location>
        <begin position="12"/>
        <end position="27"/>
    </location>
</feature>
<evidence type="ECO:0000313" key="3">
    <source>
        <dbReference type="Proteomes" id="UP001172673"/>
    </source>
</evidence>
<gene>
    <name evidence="2" type="ORF">H2200_005822</name>
</gene>
<sequence>MAITTSSSTKATVRRSARRQRKAKHPGQRLGSSIPTSAIPRQGSKRRKVRNHDSEDLEGYYYACGEHGYRHDPLSRHGSVATSKGNRYWLLEADITDPTMNTEEAFPLLEHPEPASQYEQFHPGLLARTDTVVVRERKSQRSLRLDQSLELPPSLLPSLPTTPYVTPRVKLPYGNPPSSVDKILPAQSPGYLDDIEIPSPLLYHNLDDGYVPPSNNAAPCWGIPYFEYAYGQARPQPDFTSYRPVAAPALPRRASVDRRESLGFALGGAASSRHKAEESHISNESHDSSTHGCPLPRLSDAPDSSSQCKHGNDFFCESPLDVPLDPEWSWAGDVPRPGRHEEAERSYSFPCGGDDLVYPTLPTPAYIRDALAANYMLNNVVQPWANQAAGLWDLASPGQQTLTGPCIPFLRTPEAPSALRYLAPLATGCESAVPGQGGDLDLWSKADMGMVTPTGTPKRPDLVPARLYQHQFIAWPATPPISAPYIKERTPSDVDIVSNDSDNVLKMLDWLVDLNTAVPCPRRNQDTSDSPSEKLTEEIVYQCCEEVATPGPVACGSHGAMSCEALHPDDEALHFTRGDEDYATTSYHDPEAELLSESKTDDEWAYWDWGTDSEDDIKSGFGIGSNQQAIRSSTASQQADQVETHPAILWGILQ</sequence>
<dbReference type="AlphaFoldDB" id="A0AA39CIN8"/>
<feature type="compositionally biased region" description="Basic and acidic residues" evidence="1">
    <location>
        <begin position="274"/>
        <end position="289"/>
    </location>
</feature>
<dbReference type="EMBL" id="JAPDRK010000008">
    <property type="protein sequence ID" value="KAJ9609495.1"/>
    <property type="molecule type" value="Genomic_DNA"/>
</dbReference>
<accession>A0AA39CIN8</accession>
<keyword evidence="3" id="KW-1185">Reference proteome</keyword>
<comment type="caution">
    <text evidence="2">The sequence shown here is derived from an EMBL/GenBank/DDBJ whole genome shotgun (WGS) entry which is preliminary data.</text>
</comment>
<feature type="region of interest" description="Disordered" evidence="1">
    <location>
        <begin position="1"/>
        <end position="52"/>
    </location>
</feature>
<evidence type="ECO:0000256" key="1">
    <source>
        <dbReference type="SAM" id="MobiDB-lite"/>
    </source>
</evidence>
<feature type="region of interest" description="Disordered" evidence="1">
    <location>
        <begin position="267"/>
        <end position="306"/>
    </location>
</feature>
<reference evidence="2" key="1">
    <citation type="submission" date="2022-10" db="EMBL/GenBank/DDBJ databases">
        <title>Culturing micro-colonial fungi from biological soil crusts in the Mojave desert and describing Neophaeococcomyces mojavensis, and introducing the new genera and species Taxawa tesnikishii.</title>
        <authorList>
            <person name="Kurbessoian T."/>
            <person name="Stajich J.E."/>
        </authorList>
    </citation>
    <scope>NUCLEOTIDE SEQUENCE</scope>
    <source>
        <strain evidence="2">TK_41</strain>
    </source>
</reference>
<organism evidence="2 3">
    <name type="scientific">Cladophialophora chaetospira</name>
    <dbReference type="NCBI Taxonomy" id="386627"/>
    <lineage>
        <taxon>Eukaryota</taxon>
        <taxon>Fungi</taxon>
        <taxon>Dikarya</taxon>
        <taxon>Ascomycota</taxon>
        <taxon>Pezizomycotina</taxon>
        <taxon>Eurotiomycetes</taxon>
        <taxon>Chaetothyriomycetidae</taxon>
        <taxon>Chaetothyriales</taxon>
        <taxon>Herpotrichiellaceae</taxon>
        <taxon>Cladophialophora</taxon>
    </lineage>
</organism>
<proteinExistence type="predicted"/>
<dbReference type="Proteomes" id="UP001172673">
    <property type="component" value="Unassembled WGS sequence"/>
</dbReference>
<evidence type="ECO:0000313" key="2">
    <source>
        <dbReference type="EMBL" id="KAJ9609495.1"/>
    </source>
</evidence>
<feature type="compositionally biased region" description="Polar residues" evidence="1">
    <location>
        <begin position="1"/>
        <end position="11"/>
    </location>
</feature>
<name>A0AA39CIN8_9EURO</name>
<protein>
    <submittedName>
        <fullName evidence="2">Uncharacterized protein</fullName>
    </submittedName>
</protein>